<comment type="function">
    <text evidence="1">Essential component of the Rcs signaling system, which controls transcription of numerous genes. Plays a role in signal transduction from the cell surface to the histidine kinase RcsC. May detect outer membrane defects.</text>
</comment>
<proteinExistence type="inferred from homology"/>
<dbReference type="GO" id="GO:0031241">
    <property type="term" value="C:periplasmic side of cell outer membrane"/>
    <property type="evidence" value="ECO:0007669"/>
    <property type="project" value="UniProtKB-UniRule"/>
</dbReference>
<dbReference type="EMBL" id="LFCV01000011">
    <property type="protein sequence ID" value="KMJ46752.1"/>
    <property type="molecule type" value="Genomic_DNA"/>
</dbReference>
<dbReference type="STRING" id="880157.AB204_01975"/>
<keyword evidence="1" id="KW-0998">Cell outer membrane</keyword>
<evidence type="ECO:0000313" key="3">
    <source>
        <dbReference type="Proteomes" id="UP000036277"/>
    </source>
</evidence>
<keyword evidence="3" id="KW-1185">Reference proteome</keyword>
<protein>
    <recommendedName>
        <fullName evidence="1">Outer membrane lipoprotein RcsF</fullName>
    </recommendedName>
</protein>
<name>A0A0J5FXS4_9GAMM</name>
<dbReference type="InterPro" id="IPR030852">
    <property type="entry name" value="RcsF"/>
</dbReference>
<dbReference type="Gene3D" id="3.30.110.70">
    <property type="entry name" value="Hypothetical protein apc22750. Chain B"/>
    <property type="match status" value="1"/>
</dbReference>
<comment type="caution">
    <text evidence="1">Lacks conserved residue(s) required for the propagation of feature annotation.</text>
</comment>
<dbReference type="AlphaFoldDB" id="A0A0J5FXS4"/>
<gene>
    <name evidence="1" type="primary">rcsF</name>
    <name evidence="2" type="ORF">AB204_01975</name>
</gene>
<dbReference type="OrthoDB" id="6505467at2"/>
<reference evidence="2 3" key="1">
    <citation type="submission" date="2015-06" db="EMBL/GenBank/DDBJ databases">
        <title>Draft Whole-Genome Sequence of the Entomopathogenic Bacterium Xenorhabdus khoisanae.</title>
        <authorList>
            <person name="Naidoo S."/>
            <person name="Featherston J."/>
            <person name="Gray V.M."/>
        </authorList>
    </citation>
    <scope>NUCLEOTIDE SEQUENCE [LARGE SCALE GENOMIC DNA]</scope>
    <source>
        <strain evidence="2 3">MCB</strain>
    </source>
</reference>
<dbReference type="NCBIfam" id="NF008048">
    <property type="entry name" value="PRK10781.1"/>
    <property type="match status" value="1"/>
</dbReference>
<dbReference type="GO" id="GO:0035556">
    <property type="term" value="P:intracellular signal transduction"/>
    <property type="evidence" value="ECO:0007669"/>
    <property type="project" value="InterPro"/>
</dbReference>
<dbReference type="PROSITE" id="PS51257">
    <property type="entry name" value="PROKAR_LIPOPROTEIN"/>
    <property type="match status" value="1"/>
</dbReference>
<accession>A0A0J5FXS4</accession>
<dbReference type="Proteomes" id="UP000036277">
    <property type="component" value="Unassembled WGS sequence"/>
</dbReference>
<organism evidence="2 3">
    <name type="scientific">Xenorhabdus khoisanae</name>
    <dbReference type="NCBI Taxonomy" id="880157"/>
    <lineage>
        <taxon>Bacteria</taxon>
        <taxon>Pseudomonadati</taxon>
        <taxon>Pseudomonadota</taxon>
        <taxon>Gammaproteobacteria</taxon>
        <taxon>Enterobacterales</taxon>
        <taxon>Morganellaceae</taxon>
        <taxon>Xenorhabdus</taxon>
    </lineage>
</organism>
<dbReference type="HAMAP" id="MF_00976">
    <property type="entry name" value="RcsF"/>
    <property type="match status" value="1"/>
</dbReference>
<keyword evidence="1" id="KW-0472">Membrane</keyword>
<dbReference type="PATRIC" id="fig|880157.4.peg.412"/>
<evidence type="ECO:0000256" key="1">
    <source>
        <dbReference type="HAMAP-Rule" id="MF_00976"/>
    </source>
</evidence>
<dbReference type="RefSeq" id="WP_047961701.1">
    <property type="nucleotide sequence ID" value="NZ_CAWMBG010000011.1"/>
</dbReference>
<comment type="caution">
    <text evidence="2">The sequence shown here is derived from an EMBL/GenBank/DDBJ whole genome shotgun (WGS) entry which is preliminary data.</text>
</comment>
<evidence type="ECO:0000313" key="2">
    <source>
        <dbReference type="EMBL" id="KMJ46752.1"/>
    </source>
</evidence>
<dbReference type="Pfam" id="PF16358">
    <property type="entry name" value="RcsF"/>
    <property type="match status" value="1"/>
</dbReference>
<comment type="similarity">
    <text evidence="1">Belongs to the RcsF family.</text>
</comment>
<sequence>MRVLPICFMALFMVGCTSLSTQVDKSSTSDSELKRQSVKKSKTPSYVRLYTKTDELLGLPFKDLGIVAGESCRSTLQDPPASIAIARQNMLAKANYLNANAVLLHKCAILPGQGCYQIAICEGSALLTTNK</sequence>
<comment type="subcellular location">
    <subcellularLocation>
        <location evidence="1">Cell outer membrane</location>
        <topology evidence="1">Lipid-anchor</topology>
        <orientation evidence="1">Periplasmic side</orientation>
    </subcellularLocation>
</comment>